<feature type="region of interest" description="Disordered" evidence="1">
    <location>
        <begin position="1"/>
        <end position="30"/>
    </location>
</feature>
<reference evidence="2" key="1">
    <citation type="submission" date="2020-01" db="EMBL/GenBank/DDBJ databases">
        <authorList>
            <person name="Qin S."/>
        </authorList>
    </citation>
    <scope>NUCLEOTIDE SEQUENCE</scope>
    <source>
        <strain evidence="2">CVir17-16-YZ6g</strain>
        <plasmid evidence="2">p17-15-vir-like</plasmid>
    </source>
</reference>
<proteinExistence type="predicted"/>
<accession>A0A8B0SRY2</accession>
<dbReference type="EMBL" id="MN956836">
    <property type="protein sequence ID" value="QTX13761.1"/>
    <property type="molecule type" value="Genomic_DNA"/>
</dbReference>
<geneLocation type="plasmid" evidence="2">
    <name>p17-15-vir-like</name>
</geneLocation>
<sequence length="144" mass="16765">MRMYPGSNNGNDRLPTYNRKRKNSMTTATMATPAKAKKTKNVSLRTFLEKWYRWSSGQWSCYGPDASEHHPTALTHVPLALGEAYWELPEVKDHRRVWLSNMPIALWKWPLWLSGFVMVRLSFVRGHCRHRAIPLANKNSRRTG</sequence>
<organism evidence="2">
    <name type="scientific">Klebsiella pneumoniae</name>
    <dbReference type="NCBI Taxonomy" id="573"/>
    <lineage>
        <taxon>Bacteria</taxon>
        <taxon>Pseudomonadati</taxon>
        <taxon>Pseudomonadota</taxon>
        <taxon>Gammaproteobacteria</taxon>
        <taxon>Enterobacterales</taxon>
        <taxon>Enterobacteriaceae</taxon>
        <taxon>Klebsiella/Raoultella group</taxon>
        <taxon>Klebsiella</taxon>
        <taxon>Klebsiella pneumoniae complex</taxon>
    </lineage>
</organism>
<evidence type="ECO:0000313" key="2">
    <source>
        <dbReference type="EMBL" id="QTX13761.1"/>
    </source>
</evidence>
<feature type="compositionally biased region" description="Polar residues" evidence="1">
    <location>
        <begin position="1"/>
        <end position="11"/>
    </location>
</feature>
<name>A0A8B0SRY2_KLEPN</name>
<evidence type="ECO:0000256" key="1">
    <source>
        <dbReference type="SAM" id="MobiDB-lite"/>
    </source>
</evidence>
<protein>
    <submittedName>
        <fullName evidence="2">Uncharacterized protein</fullName>
    </submittedName>
</protein>
<keyword evidence="2" id="KW-0614">Plasmid</keyword>
<dbReference type="AlphaFoldDB" id="A0A8B0SRY2"/>